<keyword evidence="1" id="KW-0677">Repeat</keyword>
<keyword evidence="2" id="KW-0802">TPR repeat</keyword>
<dbReference type="Gene3D" id="1.25.40.10">
    <property type="entry name" value="Tetratricopeptide repeat domain"/>
    <property type="match status" value="2"/>
</dbReference>
<accession>A0A4P2PXH5</accession>
<sequence>MPKHPSGCGARAGPPRRPGAGAERCLRAFSVDLCEARALLERARERAKAGVDEETRFELLRAEGILLSSEGHTGAIPVLRDALELGRRLGRSLQELSELYDASVQALLRAGRLVDAQRLLDEWTGLLGRAHVDVSLDILLARSTAELMLARGDAHGASRLLESVLPRWPDPDHPSLGVLEQSLAQAWIEQRRFREAERLLRRALERHQRLGRPTLFLRHEHGRALLGLGRFQEAERELRRALAEVPETKSAAPMRHELARCIEAQGRFDEAEALLDEVLAERRRDRAADGALYAASLYEKARIRRLRGELGTAEELLREVLRVEERALGRAHPVLLSTLSELGGALIDLGKSREAEPLLRRAAQLAEQKADRSALAASLAQLARAQATRGFVHARDTARRALQVLSTADAELAPALLREVEAIAAGAMRRTSQG</sequence>
<dbReference type="RefSeq" id="WP_129346831.1">
    <property type="nucleotide sequence ID" value="NZ_CP012670.1"/>
</dbReference>
<feature type="compositionally biased region" description="Low complexity" evidence="3">
    <location>
        <begin position="9"/>
        <end position="20"/>
    </location>
</feature>
<dbReference type="PANTHER" id="PTHR45641:SF19">
    <property type="entry name" value="NEPHROCYSTIN-3"/>
    <property type="match status" value="1"/>
</dbReference>
<dbReference type="SMART" id="SM00028">
    <property type="entry name" value="TPR"/>
    <property type="match status" value="5"/>
</dbReference>
<dbReference type="InterPro" id="IPR011990">
    <property type="entry name" value="TPR-like_helical_dom_sf"/>
</dbReference>
<feature type="region of interest" description="Disordered" evidence="3">
    <location>
        <begin position="1"/>
        <end position="20"/>
    </location>
</feature>
<evidence type="ECO:0000313" key="4">
    <source>
        <dbReference type="EMBL" id="AUX21524.1"/>
    </source>
</evidence>
<protein>
    <submittedName>
        <fullName evidence="4">Uncharacterized protein</fullName>
    </submittedName>
</protein>
<organism evidence="4 5">
    <name type="scientific">Sorangium cellulosum</name>
    <name type="common">Polyangium cellulosum</name>
    <dbReference type="NCBI Taxonomy" id="56"/>
    <lineage>
        <taxon>Bacteria</taxon>
        <taxon>Pseudomonadati</taxon>
        <taxon>Myxococcota</taxon>
        <taxon>Polyangia</taxon>
        <taxon>Polyangiales</taxon>
        <taxon>Polyangiaceae</taxon>
        <taxon>Sorangium</taxon>
    </lineage>
</organism>
<dbReference type="Pfam" id="PF14559">
    <property type="entry name" value="TPR_19"/>
    <property type="match status" value="1"/>
</dbReference>
<dbReference type="Proteomes" id="UP000295781">
    <property type="component" value="Chromosome"/>
</dbReference>
<evidence type="ECO:0000313" key="5">
    <source>
        <dbReference type="Proteomes" id="UP000295781"/>
    </source>
</evidence>
<dbReference type="PANTHER" id="PTHR45641">
    <property type="entry name" value="TETRATRICOPEPTIDE REPEAT PROTEIN (AFU_ORTHOLOGUE AFUA_6G03870)"/>
    <property type="match status" value="1"/>
</dbReference>
<evidence type="ECO:0000256" key="2">
    <source>
        <dbReference type="ARBA" id="ARBA00022803"/>
    </source>
</evidence>
<name>A0A4P2PXH5_SORCE</name>
<dbReference type="InterPro" id="IPR019734">
    <property type="entry name" value="TPR_rpt"/>
</dbReference>
<dbReference type="EMBL" id="CP012670">
    <property type="protein sequence ID" value="AUX21524.1"/>
    <property type="molecule type" value="Genomic_DNA"/>
</dbReference>
<proteinExistence type="predicted"/>
<gene>
    <name evidence="4" type="ORF">SOCEGT47_020100</name>
</gene>
<dbReference type="AlphaFoldDB" id="A0A4P2PXH5"/>
<reference evidence="4 5" key="1">
    <citation type="submission" date="2015-09" db="EMBL/GenBank/DDBJ databases">
        <title>Sorangium comparison.</title>
        <authorList>
            <person name="Zaburannyi N."/>
            <person name="Bunk B."/>
            <person name="Overmann J."/>
            <person name="Mueller R."/>
        </authorList>
    </citation>
    <scope>NUCLEOTIDE SEQUENCE [LARGE SCALE GENOMIC DNA]</scope>
    <source>
        <strain evidence="4 5">So ceGT47</strain>
    </source>
</reference>
<evidence type="ECO:0000256" key="1">
    <source>
        <dbReference type="ARBA" id="ARBA00022737"/>
    </source>
</evidence>
<evidence type="ECO:0000256" key="3">
    <source>
        <dbReference type="SAM" id="MobiDB-lite"/>
    </source>
</evidence>
<dbReference type="Pfam" id="PF13374">
    <property type="entry name" value="TPR_10"/>
    <property type="match status" value="3"/>
</dbReference>
<dbReference type="SUPFAM" id="SSF48452">
    <property type="entry name" value="TPR-like"/>
    <property type="match status" value="2"/>
</dbReference>